<organism evidence="3 4">
    <name type="scientific">[Mycobacterium] manitobense</name>
    <dbReference type="NCBI Taxonomy" id="190147"/>
    <lineage>
        <taxon>Bacteria</taxon>
        <taxon>Bacillati</taxon>
        <taxon>Actinomycetota</taxon>
        <taxon>Actinomycetes</taxon>
        <taxon>Mycobacteriales</taxon>
        <taxon>Mycobacteriaceae</taxon>
        <taxon>Mycolicibacterium</taxon>
    </lineage>
</organism>
<evidence type="ECO:0000313" key="3">
    <source>
        <dbReference type="EMBL" id="MCV7171783.1"/>
    </source>
</evidence>
<dbReference type="InterPro" id="IPR006680">
    <property type="entry name" value="Amidohydro-rel"/>
</dbReference>
<dbReference type="SUPFAM" id="SSF51556">
    <property type="entry name" value="Metallo-dependent hydrolases"/>
    <property type="match status" value="1"/>
</dbReference>
<evidence type="ECO:0000313" key="4">
    <source>
        <dbReference type="Proteomes" id="UP001140293"/>
    </source>
</evidence>
<proteinExistence type="inferred from homology"/>
<dbReference type="Gene3D" id="3.20.20.140">
    <property type="entry name" value="Metal-dependent hydrolases"/>
    <property type="match status" value="1"/>
</dbReference>
<evidence type="ECO:0000256" key="1">
    <source>
        <dbReference type="ARBA" id="ARBA00038310"/>
    </source>
</evidence>
<sequence length="357" mass="39026">MRRRRATVKPVTARGVVDAHIHQWDPFTTPRKVSAVAKVVRRAPLVMPALVRVFPRSNREFVGDARYLFDRYLPEDYRDDAAAAGVRTVVHVQAGWESKEPLGAVDETRWIAALPFGRDGAPSLGAIVVHADPGEPGVAGVLDAHLEASPLVRGVRCLAAHHDDPGVMDWTPSAHLLAEPSFLRGFAAVAERGLTFDIWVYSHQLPDAATLAREYPQTTFVLDHFATPVGALGPRGRQTGTTGAERSDILARWRDDIAALAALPNVVAKLGGLGMPVLGAGAVPRERLRDLAAPLIAHLYSVFGPQRSFWASNYPIDKPNVWLPDSIWMLREVLGDGFDEDAVLRDNARRTYRISAG</sequence>
<dbReference type="PANTHER" id="PTHR43569">
    <property type="entry name" value="AMIDOHYDROLASE"/>
    <property type="match status" value="1"/>
</dbReference>
<name>A0A9X3BVH2_9MYCO</name>
<dbReference type="AlphaFoldDB" id="A0A9X3BVH2"/>
<accession>A0A9X3BVH2</accession>
<dbReference type="Pfam" id="PF04909">
    <property type="entry name" value="Amidohydro_2"/>
    <property type="match status" value="1"/>
</dbReference>
<protein>
    <submittedName>
        <fullName evidence="3">Amidohydrolase family protein</fullName>
    </submittedName>
</protein>
<feature type="domain" description="Amidohydrolase-related" evidence="2">
    <location>
        <begin position="17"/>
        <end position="354"/>
    </location>
</feature>
<dbReference type="InterPro" id="IPR052350">
    <property type="entry name" value="Metallo-dep_Lactonases"/>
</dbReference>
<evidence type="ECO:0000259" key="2">
    <source>
        <dbReference type="Pfam" id="PF04909"/>
    </source>
</evidence>
<comment type="caution">
    <text evidence="3">The sequence shown here is derived from an EMBL/GenBank/DDBJ whole genome shotgun (WGS) entry which is preliminary data.</text>
</comment>
<gene>
    <name evidence="3" type="ORF">H7I41_17865</name>
</gene>
<reference evidence="3" key="1">
    <citation type="submission" date="2020-07" db="EMBL/GenBank/DDBJ databases">
        <authorList>
            <person name="Pettersson B.M.F."/>
            <person name="Behra P.R.K."/>
            <person name="Ramesh M."/>
            <person name="Das S."/>
            <person name="Dasgupta S."/>
            <person name="Kirsebom L.A."/>
        </authorList>
    </citation>
    <scope>NUCLEOTIDE SEQUENCE</scope>
    <source>
        <strain evidence="3">DSM 44615</strain>
    </source>
</reference>
<keyword evidence="4" id="KW-1185">Reference proteome</keyword>
<dbReference type="EMBL" id="JACKSJ010000148">
    <property type="protein sequence ID" value="MCV7171783.1"/>
    <property type="molecule type" value="Genomic_DNA"/>
</dbReference>
<reference evidence="3" key="2">
    <citation type="journal article" date="2022" name="BMC Genomics">
        <title>Comparative genome analysis of mycobacteria focusing on tRNA and non-coding RNA.</title>
        <authorList>
            <person name="Behra P.R.K."/>
            <person name="Pettersson B.M.F."/>
            <person name="Ramesh M."/>
            <person name="Das S."/>
            <person name="Dasgupta S."/>
            <person name="Kirsebom L.A."/>
        </authorList>
    </citation>
    <scope>NUCLEOTIDE SEQUENCE</scope>
    <source>
        <strain evidence="3">DSM 44615</strain>
    </source>
</reference>
<comment type="similarity">
    <text evidence="1">Belongs to the metallo-dependent hydrolases superfamily.</text>
</comment>
<dbReference type="Proteomes" id="UP001140293">
    <property type="component" value="Unassembled WGS sequence"/>
</dbReference>
<dbReference type="InterPro" id="IPR032466">
    <property type="entry name" value="Metal_Hydrolase"/>
</dbReference>
<dbReference type="GO" id="GO:0016787">
    <property type="term" value="F:hydrolase activity"/>
    <property type="evidence" value="ECO:0007669"/>
    <property type="project" value="InterPro"/>
</dbReference>
<dbReference type="PANTHER" id="PTHR43569:SF1">
    <property type="entry name" value="BLL3371 PROTEIN"/>
    <property type="match status" value="1"/>
</dbReference>